<name>A0A072NPK9_SCHAZ</name>
<dbReference type="Proteomes" id="UP000027936">
    <property type="component" value="Unassembled WGS sequence"/>
</dbReference>
<comment type="caution">
    <text evidence="3">The sequence shown here is derived from an EMBL/GenBank/DDBJ whole genome shotgun (WGS) entry which is preliminary data.</text>
</comment>
<evidence type="ECO:0000313" key="4">
    <source>
        <dbReference type="Proteomes" id="UP000027936"/>
    </source>
</evidence>
<dbReference type="InterPro" id="IPR002933">
    <property type="entry name" value="Peptidase_M20"/>
</dbReference>
<feature type="binding site" evidence="1">
    <location>
        <position position="96"/>
    </location>
    <ligand>
        <name>Mn(2+)</name>
        <dbReference type="ChEBI" id="CHEBI:29035"/>
        <label>2</label>
    </ligand>
</feature>
<dbReference type="RefSeq" id="WP_035194623.1">
    <property type="nucleotide sequence ID" value="NZ_JJRY01000004.1"/>
</dbReference>
<dbReference type="InterPro" id="IPR011650">
    <property type="entry name" value="Peptidase_M20_dimer"/>
</dbReference>
<dbReference type="SUPFAM" id="SSF53187">
    <property type="entry name" value="Zn-dependent exopeptidases"/>
    <property type="match status" value="1"/>
</dbReference>
<dbReference type="PATRIC" id="fig|1348973.3.peg.1525"/>
<feature type="binding site" evidence="1">
    <location>
        <position position="94"/>
    </location>
    <ligand>
        <name>Mn(2+)</name>
        <dbReference type="ChEBI" id="CHEBI:29035"/>
        <label>2</label>
    </ligand>
</feature>
<keyword evidence="1" id="KW-0464">Manganese</keyword>
<dbReference type="PIRSF" id="PIRSF005962">
    <property type="entry name" value="Pept_M20D_amidohydro"/>
    <property type="match status" value="1"/>
</dbReference>
<feature type="domain" description="Peptidase M20 dimerisation" evidence="2">
    <location>
        <begin position="181"/>
        <end position="271"/>
    </location>
</feature>
<feature type="binding site" evidence="1">
    <location>
        <position position="154"/>
    </location>
    <ligand>
        <name>Mn(2+)</name>
        <dbReference type="ChEBI" id="CHEBI:29035"/>
        <label>2</label>
    </ligand>
</feature>
<dbReference type="Gene3D" id="3.30.70.360">
    <property type="match status" value="1"/>
</dbReference>
<dbReference type="EC" id="3.5.1.-" evidence="3"/>
<reference evidence="3 4" key="1">
    <citation type="submission" date="2014-04" db="EMBL/GenBank/DDBJ databases">
        <title>Draft genome sequence of Bacillus azotoformans MEV2011, a (co-) denitrifying strain unable to grow in the presence of oxygen.</title>
        <authorList>
            <person name="Nielsen M."/>
            <person name="Schreiber L."/>
            <person name="Finster K."/>
            <person name="Schramm A."/>
        </authorList>
    </citation>
    <scope>NUCLEOTIDE SEQUENCE [LARGE SCALE GENOMIC DNA]</scope>
    <source>
        <strain evidence="3 4">MEV2011</strain>
    </source>
</reference>
<evidence type="ECO:0000256" key="1">
    <source>
        <dbReference type="PIRSR" id="PIRSR005962-1"/>
    </source>
</evidence>
<dbReference type="SUPFAM" id="SSF55031">
    <property type="entry name" value="Bacterial exopeptidase dimerisation domain"/>
    <property type="match status" value="1"/>
</dbReference>
<dbReference type="EMBL" id="JJRY01000004">
    <property type="protein sequence ID" value="KEF39172.1"/>
    <property type="molecule type" value="Genomic_DNA"/>
</dbReference>
<feature type="binding site" evidence="1">
    <location>
        <position position="350"/>
    </location>
    <ligand>
        <name>Mn(2+)</name>
        <dbReference type="ChEBI" id="CHEBI:29035"/>
        <label>2</label>
    </ligand>
</feature>
<dbReference type="PANTHER" id="PTHR11014">
    <property type="entry name" value="PEPTIDASE M20 FAMILY MEMBER"/>
    <property type="match status" value="1"/>
</dbReference>
<sequence>MKKLIEELKPEILNIFQHLHENPEISWKEFETTNYISRILEKNGLEVKRFDDIPGVIGTWSGNKREGNITVGIRADMDALFQDVNGTFRANHSCGHDAHMTIVLGVLLLLKKMEAVLPGMVKFIFQPAEEVGEGALKMVEKQVLEDIDFLYGVHLRPIQELRFGQASSGIIHGSTTTINGEIHGFDGHAAKPHLTVNAIEVITAIVEQMKGIRLDPLVPYSVKMTHVSAGSSTNANIIPGSAKFSLDLRAQSNEAMEQLIEKVDHIIKSLASLYQCELTIEQKGRVYAAVVNPFAEKLLEKAIEDTLGIGGLVGPIMTPGGEDFHFYTKEKPTIKATMLGLGCDLTPGLHHPNMSFNHDALYIAIEIITRAVLRTFEGTCI</sequence>
<protein>
    <submittedName>
        <fullName evidence="3">Amidohydrolase</fullName>
        <ecNumber evidence="3">3.5.1.-</ecNumber>
    </submittedName>
</protein>
<dbReference type="Pfam" id="PF07687">
    <property type="entry name" value="M20_dimer"/>
    <property type="match status" value="1"/>
</dbReference>
<dbReference type="InterPro" id="IPR036264">
    <property type="entry name" value="Bact_exopeptidase_dim_dom"/>
</dbReference>
<dbReference type="CDD" id="cd08018">
    <property type="entry name" value="M20_Acy1_amhX-like"/>
    <property type="match status" value="1"/>
</dbReference>
<dbReference type="AlphaFoldDB" id="A0A072NPK9"/>
<dbReference type="GO" id="GO:0016787">
    <property type="term" value="F:hydrolase activity"/>
    <property type="evidence" value="ECO:0007669"/>
    <property type="project" value="UniProtKB-KW"/>
</dbReference>
<comment type="cofactor">
    <cofactor evidence="1">
        <name>Mn(2+)</name>
        <dbReference type="ChEBI" id="CHEBI:29035"/>
    </cofactor>
    <text evidence="1">The Mn(2+) ion enhances activity.</text>
</comment>
<accession>A0A072NPK9</accession>
<keyword evidence="3" id="KW-0378">Hydrolase</keyword>
<gene>
    <name evidence="3" type="ORF">M670_01563</name>
</gene>
<proteinExistence type="predicted"/>
<organism evidence="3 4">
    <name type="scientific">Schinkia azotoformans MEV2011</name>
    <dbReference type="NCBI Taxonomy" id="1348973"/>
    <lineage>
        <taxon>Bacteria</taxon>
        <taxon>Bacillati</taxon>
        <taxon>Bacillota</taxon>
        <taxon>Bacilli</taxon>
        <taxon>Bacillales</taxon>
        <taxon>Bacillaceae</taxon>
        <taxon>Calidifontibacillus/Schinkia group</taxon>
        <taxon>Schinkia</taxon>
    </lineage>
</organism>
<dbReference type="OrthoDB" id="9776731at2"/>
<dbReference type="GO" id="GO:0046872">
    <property type="term" value="F:metal ion binding"/>
    <property type="evidence" value="ECO:0007669"/>
    <property type="project" value="UniProtKB-KW"/>
</dbReference>
<dbReference type="InterPro" id="IPR037484">
    <property type="entry name" value="AmhX-like"/>
</dbReference>
<dbReference type="Gene3D" id="3.40.630.10">
    <property type="entry name" value="Zn peptidases"/>
    <property type="match status" value="1"/>
</dbReference>
<dbReference type="PANTHER" id="PTHR11014:SF122">
    <property type="entry name" value="AMIDOHYDROLASE AMHX"/>
    <property type="match status" value="1"/>
</dbReference>
<feature type="binding site" evidence="1">
    <location>
        <position position="130"/>
    </location>
    <ligand>
        <name>Mn(2+)</name>
        <dbReference type="ChEBI" id="CHEBI:29035"/>
        <label>2</label>
    </ligand>
</feature>
<dbReference type="InterPro" id="IPR017439">
    <property type="entry name" value="Amidohydrolase"/>
</dbReference>
<evidence type="ECO:0000259" key="2">
    <source>
        <dbReference type="Pfam" id="PF07687"/>
    </source>
</evidence>
<dbReference type="Pfam" id="PF01546">
    <property type="entry name" value="Peptidase_M20"/>
    <property type="match status" value="1"/>
</dbReference>
<dbReference type="NCBIfam" id="TIGR01891">
    <property type="entry name" value="amidohydrolases"/>
    <property type="match status" value="1"/>
</dbReference>
<evidence type="ECO:0000313" key="3">
    <source>
        <dbReference type="EMBL" id="KEF39172.1"/>
    </source>
</evidence>
<keyword evidence="1" id="KW-0479">Metal-binding</keyword>